<keyword evidence="1" id="KW-1133">Transmembrane helix</keyword>
<evidence type="ECO:0000256" key="1">
    <source>
        <dbReference type="SAM" id="Phobius"/>
    </source>
</evidence>
<dbReference type="PANTHER" id="PTHR42083:SF1">
    <property type="entry name" value="MARVEL DOMAIN-CONTAINING PROTEIN"/>
    <property type="match status" value="1"/>
</dbReference>
<feature type="transmembrane region" description="Helical" evidence="1">
    <location>
        <begin position="88"/>
        <end position="108"/>
    </location>
</feature>
<reference evidence="2" key="1">
    <citation type="journal article" date="2020" name="Stud. Mycol.">
        <title>101 Dothideomycetes genomes: a test case for predicting lifestyles and emergence of pathogens.</title>
        <authorList>
            <person name="Haridas S."/>
            <person name="Albert R."/>
            <person name="Binder M."/>
            <person name="Bloem J."/>
            <person name="Labutti K."/>
            <person name="Salamov A."/>
            <person name="Andreopoulos B."/>
            <person name="Baker S."/>
            <person name="Barry K."/>
            <person name="Bills G."/>
            <person name="Bluhm B."/>
            <person name="Cannon C."/>
            <person name="Castanera R."/>
            <person name="Culley D."/>
            <person name="Daum C."/>
            <person name="Ezra D."/>
            <person name="Gonzalez J."/>
            <person name="Henrissat B."/>
            <person name="Kuo A."/>
            <person name="Liang C."/>
            <person name="Lipzen A."/>
            <person name="Lutzoni F."/>
            <person name="Magnuson J."/>
            <person name="Mondo S."/>
            <person name="Nolan M."/>
            <person name="Ohm R."/>
            <person name="Pangilinan J."/>
            <person name="Park H.-J."/>
            <person name="Ramirez L."/>
            <person name="Alfaro M."/>
            <person name="Sun H."/>
            <person name="Tritt A."/>
            <person name="Yoshinaga Y."/>
            <person name="Zwiers L.-H."/>
            <person name="Turgeon B."/>
            <person name="Goodwin S."/>
            <person name="Spatafora J."/>
            <person name="Crous P."/>
            <person name="Grigoriev I."/>
        </authorList>
    </citation>
    <scope>NUCLEOTIDE SEQUENCE</scope>
    <source>
        <strain evidence="2">CBS 627.86</strain>
    </source>
</reference>
<accession>A0A6A5Z5J7</accession>
<name>A0A6A5Z5J7_9PLEO</name>
<gene>
    <name evidence="2" type="ORF">BDV96DRAFT_109811</name>
</gene>
<organism evidence="2 3">
    <name type="scientific">Lophiotrema nucula</name>
    <dbReference type="NCBI Taxonomy" id="690887"/>
    <lineage>
        <taxon>Eukaryota</taxon>
        <taxon>Fungi</taxon>
        <taxon>Dikarya</taxon>
        <taxon>Ascomycota</taxon>
        <taxon>Pezizomycotina</taxon>
        <taxon>Dothideomycetes</taxon>
        <taxon>Pleosporomycetidae</taxon>
        <taxon>Pleosporales</taxon>
        <taxon>Lophiotremataceae</taxon>
        <taxon>Lophiotrema</taxon>
    </lineage>
</organism>
<dbReference type="OrthoDB" id="5363290at2759"/>
<evidence type="ECO:0008006" key="4">
    <source>
        <dbReference type="Google" id="ProtNLM"/>
    </source>
</evidence>
<dbReference type="AlphaFoldDB" id="A0A6A5Z5J7"/>
<keyword evidence="1" id="KW-0812">Transmembrane</keyword>
<keyword evidence="1" id="KW-0472">Membrane</keyword>
<keyword evidence="3" id="KW-1185">Reference proteome</keyword>
<feature type="transmembrane region" description="Helical" evidence="1">
    <location>
        <begin position="34"/>
        <end position="52"/>
    </location>
</feature>
<dbReference type="Proteomes" id="UP000799770">
    <property type="component" value="Unassembled WGS sequence"/>
</dbReference>
<evidence type="ECO:0000313" key="2">
    <source>
        <dbReference type="EMBL" id="KAF2114117.1"/>
    </source>
</evidence>
<dbReference type="PANTHER" id="PTHR42083">
    <property type="entry name" value="MARVEL DOMAIN-CONTAINING PROTEIN"/>
    <property type="match status" value="1"/>
</dbReference>
<feature type="transmembrane region" description="Helical" evidence="1">
    <location>
        <begin position="129"/>
        <end position="149"/>
    </location>
</feature>
<proteinExistence type="predicted"/>
<dbReference type="EMBL" id="ML977326">
    <property type="protein sequence ID" value="KAF2114117.1"/>
    <property type="molecule type" value="Genomic_DNA"/>
</dbReference>
<feature type="transmembrane region" description="Helical" evidence="1">
    <location>
        <begin position="64"/>
        <end position="82"/>
    </location>
</feature>
<evidence type="ECO:0000313" key="3">
    <source>
        <dbReference type="Proteomes" id="UP000799770"/>
    </source>
</evidence>
<protein>
    <recommendedName>
        <fullName evidence="4">MARVEL domain-containing protein</fullName>
    </recommendedName>
</protein>
<sequence length="163" mass="18842">MAFKFFKNGSLRGEKGQVREDSTIAAYIRTALRFLQIVLGLTVITLYAPYLVRAHKQGKYQDSKWLYASITGGLSMGFAVLLWFLRGWLFFCLDILIWFQWLVLFGIFAKLYVPENPEGNKDIQKMKNAVWILLINNLLWLATAIWGGIKYFQVRKQPTPSVV</sequence>